<dbReference type="InterPro" id="IPR027417">
    <property type="entry name" value="P-loop_NTPase"/>
</dbReference>
<keyword evidence="1" id="KW-0067">ATP-binding</keyword>
<dbReference type="GO" id="GO:0006281">
    <property type="term" value="P:DNA repair"/>
    <property type="evidence" value="ECO:0007669"/>
    <property type="project" value="UniProtKB-KW"/>
</dbReference>
<dbReference type="PANTHER" id="PTHR10492:SF57">
    <property type="entry name" value="ATP-DEPENDENT DNA HELICASE"/>
    <property type="match status" value="1"/>
</dbReference>
<evidence type="ECO:0000313" key="4">
    <source>
        <dbReference type="Proteomes" id="UP001231518"/>
    </source>
</evidence>
<keyword evidence="1" id="KW-0233">DNA recombination</keyword>
<protein>
    <recommendedName>
        <fullName evidence="1">ATP-dependent DNA helicase</fullName>
        <ecNumber evidence="1">5.6.2.3</ecNumber>
    </recommendedName>
</protein>
<dbReference type="GO" id="GO:0006310">
    <property type="term" value="P:DNA recombination"/>
    <property type="evidence" value="ECO:0007669"/>
    <property type="project" value="UniProtKB-KW"/>
</dbReference>
<sequence length="147" mass="16189">MPRSLTAVSLSQESFGGTQSAFIGRPRALCLSRESKTFTERELRLNSQRIVTATLRSQESSDDRKARLSADRERSFNRVCCSVDNVSGEILFLDAPGETGNTFLTKVILARIRNQNKIALAVASSGIAATIIAWRKNGTQHLKFLST</sequence>
<accession>A0AAD7Y8V7</accession>
<dbReference type="EMBL" id="JARGEI010000028">
    <property type="protein sequence ID" value="KAJ8706707.1"/>
    <property type="molecule type" value="Genomic_DNA"/>
</dbReference>
<proteinExistence type="inferred from homology"/>
<dbReference type="GO" id="GO:0016787">
    <property type="term" value="F:hydrolase activity"/>
    <property type="evidence" value="ECO:0007669"/>
    <property type="project" value="UniProtKB-KW"/>
</dbReference>
<gene>
    <name evidence="3" type="ORF">PYW07_012785</name>
</gene>
<dbReference type="Proteomes" id="UP001231518">
    <property type="component" value="Chromosome 30"/>
</dbReference>
<dbReference type="PANTHER" id="PTHR10492">
    <property type="match status" value="1"/>
</dbReference>
<dbReference type="Gene3D" id="3.40.50.300">
    <property type="entry name" value="P-loop containing nucleotide triphosphate hydrolases"/>
    <property type="match status" value="1"/>
</dbReference>
<comment type="similarity">
    <text evidence="1">Belongs to the helicase family.</text>
</comment>
<dbReference type="GO" id="GO:0000723">
    <property type="term" value="P:telomere maintenance"/>
    <property type="evidence" value="ECO:0007669"/>
    <property type="project" value="InterPro"/>
</dbReference>
<dbReference type="AlphaFoldDB" id="A0AAD7Y8V7"/>
<evidence type="ECO:0000313" key="3">
    <source>
        <dbReference type="EMBL" id="KAJ8706707.1"/>
    </source>
</evidence>
<comment type="catalytic activity">
    <reaction evidence="1">
        <text>ATP + H2O = ADP + phosphate + H(+)</text>
        <dbReference type="Rhea" id="RHEA:13065"/>
        <dbReference type="ChEBI" id="CHEBI:15377"/>
        <dbReference type="ChEBI" id="CHEBI:15378"/>
        <dbReference type="ChEBI" id="CHEBI:30616"/>
        <dbReference type="ChEBI" id="CHEBI:43474"/>
        <dbReference type="ChEBI" id="CHEBI:456216"/>
        <dbReference type="EC" id="5.6.2.3"/>
    </reaction>
</comment>
<feature type="domain" description="DNA helicase Pif1-like DEAD-box helicase" evidence="2">
    <location>
        <begin position="68"/>
        <end position="132"/>
    </location>
</feature>
<keyword evidence="1" id="KW-0234">DNA repair</keyword>
<keyword evidence="1" id="KW-0347">Helicase</keyword>
<keyword evidence="1" id="KW-0227">DNA damage</keyword>
<comment type="cofactor">
    <cofactor evidence="1">
        <name>Mg(2+)</name>
        <dbReference type="ChEBI" id="CHEBI:18420"/>
    </cofactor>
</comment>
<dbReference type="GO" id="GO:0043139">
    <property type="term" value="F:5'-3' DNA helicase activity"/>
    <property type="evidence" value="ECO:0007669"/>
    <property type="project" value="UniProtKB-EC"/>
</dbReference>
<keyword evidence="1" id="KW-0378">Hydrolase</keyword>
<dbReference type="GO" id="GO:0005524">
    <property type="term" value="F:ATP binding"/>
    <property type="evidence" value="ECO:0007669"/>
    <property type="project" value="UniProtKB-KW"/>
</dbReference>
<evidence type="ECO:0000256" key="1">
    <source>
        <dbReference type="RuleBase" id="RU363044"/>
    </source>
</evidence>
<reference evidence="3" key="1">
    <citation type="submission" date="2023-03" db="EMBL/GenBank/DDBJ databases">
        <title>Chromosome-level genomes of two armyworms, Mythimna separata and Mythimna loreyi, provide insights into the biosynthesis and reception of sex pheromones.</title>
        <authorList>
            <person name="Zhao H."/>
        </authorList>
    </citation>
    <scope>NUCLEOTIDE SEQUENCE</scope>
    <source>
        <strain evidence="3">BeijingLab</strain>
        <tissue evidence="3">Pupa</tissue>
    </source>
</reference>
<keyword evidence="1" id="KW-0547">Nucleotide-binding</keyword>
<dbReference type="InterPro" id="IPR010285">
    <property type="entry name" value="DNA_helicase_pif1-like_DEAD"/>
</dbReference>
<comment type="caution">
    <text evidence="3">The sequence shown here is derived from an EMBL/GenBank/DDBJ whole genome shotgun (WGS) entry which is preliminary data.</text>
</comment>
<dbReference type="EC" id="5.6.2.3" evidence="1"/>
<name>A0AAD7Y8V7_MYTSE</name>
<keyword evidence="4" id="KW-1185">Reference proteome</keyword>
<organism evidence="3 4">
    <name type="scientific">Mythimna separata</name>
    <name type="common">Oriental armyworm</name>
    <name type="synonym">Pseudaletia separata</name>
    <dbReference type="NCBI Taxonomy" id="271217"/>
    <lineage>
        <taxon>Eukaryota</taxon>
        <taxon>Metazoa</taxon>
        <taxon>Ecdysozoa</taxon>
        <taxon>Arthropoda</taxon>
        <taxon>Hexapoda</taxon>
        <taxon>Insecta</taxon>
        <taxon>Pterygota</taxon>
        <taxon>Neoptera</taxon>
        <taxon>Endopterygota</taxon>
        <taxon>Lepidoptera</taxon>
        <taxon>Glossata</taxon>
        <taxon>Ditrysia</taxon>
        <taxon>Noctuoidea</taxon>
        <taxon>Noctuidae</taxon>
        <taxon>Noctuinae</taxon>
        <taxon>Hadenini</taxon>
        <taxon>Mythimna</taxon>
    </lineage>
</organism>
<dbReference type="Pfam" id="PF05970">
    <property type="entry name" value="PIF1"/>
    <property type="match status" value="1"/>
</dbReference>
<evidence type="ECO:0000259" key="2">
    <source>
        <dbReference type="Pfam" id="PF05970"/>
    </source>
</evidence>